<dbReference type="GO" id="GO:0009277">
    <property type="term" value="C:fungal-type cell wall"/>
    <property type="evidence" value="ECO:0007669"/>
    <property type="project" value="TreeGrafter"/>
</dbReference>
<evidence type="ECO:0000313" key="8">
    <source>
        <dbReference type="EMBL" id="KAF2461585.1"/>
    </source>
</evidence>
<dbReference type="GO" id="GO:0009986">
    <property type="term" value="C:cell surface"/>
    <property type="evidence" value="ECO:0007669"/>
    <property type="project" value="TreeGrafter"/>
</dbReference>
<dbReference type="OrthoDB" id="536881at2759"/>
<evidence type="ECO:0000256" key="6">
    <source>
        <dbReference type="SAM" id="MobiDB-lite"/>
    </source>
</evidence>
<dbReference type="InterPro" id="IPR036941">
    <property type="entry name" value="Rcpt_L-dom_sf"/>
</dbReference>
<comment type="subcellular location">
    <subcellularLocation>
        <location evidence="1">Secreted</location>
        <location evidence="1">Cell wall</location>
    </subcellularLocation>
</comment>
<dbReference type="SUPFAM" id="SSF52058">
    <property type="entry name" value="L domain-like"/>
    <property type="match status" value="2"/>
</dbReference>
<feature type="signal peptide" evidence="7">
    <location>
        <begin position="1"/>
        <end position="18"/>
    </location>
</feature>
<dbReference type="EMBL" id="MU001671">
    <property type="protein sequence ID" value="KAF2461585.1"/>
    <property type="molecule type" value="Genomic_DNA"/>
</dbReference>
<name>A0A6A6PC82_9PEZI</name>
<gene>
    <name evidence="8" type="ORF">BDY21DRAFT_90226</name>
</gene>
<evidence type="ECO:0008006" key="10">
    <source>
        <dbReference type="Google" id="ProtNLM"/>
    </source>
</evidence>
<proteinExistence type="predicted"/>
<dbReference type="InterPro" id="IPR051648">
    <property type="entry name" value="CWI-Assembly_Regulator"/>
</dbReference>
<dbReference type="Proteomes" id="UP000799766">
    <property type="component" value="Unassembled WGS sequence"/>
</dbReference>
<dbReference type="PANTHER" id="PTHR31018">
    <property type="entry name" value="SPORULATION-SPECIFIC PROTEIN-RELATED"/>
    <property type="match status" value="1"/>
</dbReference>
<evidence type="ECO:0000256" key="2">
    <source>
        <dbReference type="ARBA" id="ARBA00022512"/>
    </source>
</evidence>
<accession>A0A6A6PC82</accession>
<feature type="chain" id="PRO_5025671827" description="GPI-anchored cell wall organization protein Ecm33" evidence="7">
    <location>
        <begin position="19"/>
        <end position="399"/>
    </location>
</feature>
<evidence type="ECO:0000256" key="1">
    <source>
        <dbReference type="ARBA" id="ARBA00004191"/>
    </source>
</evidence>
<dbReference type="Pfam" id="PF12454">
    <property type="entry name" value="Ecm33"/>
    <property type="match status" value="1"/>
</dbReference>
<dbReference type="GO" id="GO:0031505">
    <property type="term" value="P:fungal-type cell wall organization"/>
    <property type="evidence" value="ECO:0007669"/>
    <property type="project" value="TreeGrafter"/>
</dbReference>
<feature type="compositionally biased region" description="Acidic residues" evidence="6">
    <location>
        <begin position="344"/>
        <end position="374"/>
    </location>
</feature>
<dbReference type="PANTHER" id="PTHR31018:SF3">
    <property type="entry name" value="RECEPTOR PROTEIN-TYROSINE KINASE"/>
    <property type="match status" value="1"/>
</dbReference>
<evidence type="ECO:0000256" key="5">
    <source>
        <dbReference type="ARBA" id="ARBA00023180"/>
    </source>
</evidence>
<feature type="region of interest" description="Disordered" evidence="6">
    <location>
        <begin position="344"/>
        <end position="376"/>
    </location>
</feature>
<organism evidence="8 9">
    <name type="scientific">Lineolata rhizophorae</name>
    <dbReference type="NCBI Taxonomy" id="578093"/>
    <lineage>
        <taxon>Eukaryota</taxon>
        <taxon>Fungi</taxon>
        <taxon>Dikarya</taxon>
        <taxon>Ascomycota</taxon>
        <taxon>Pezizomycotina</taxon>
        <taxon>Dothideomycetes</taxon>
        <taxon>Dothideomycetes incertae sedis</taxon>
        <taxon>Lineolatales</taxon>
        <taxon>Lineolataceae</taxon>
        <taxon>Lineolata</taxon>
    </lineage>
</organism>
<sequence>MTLLKYALPALAVAGTAAAQCSASTTTIQNSGDATALASCTTFTGSIAIATGTVDNIELNGIRTIRGSLIANNVTEMTTLRADSLEEIEDTFDLQQLTILSTLDMPALTKVDTIRWQALPALQGLNFETAVQEAGTVDIQNTELNSLDGINLKVVDVFYIANNRYLESMDLQLSNITNALTMEANAPNLEVSFPNLEWAFNMTLRNVSSLSIPSLEHVNGSFGLYSNFFETFSAPNLTTIEGDLSFVDNGDLTNITMPVLELVEGGFQIENNSQLTNINGFPELATVGGALDFTGDFQNVSLPAIDDVRGAFNMQSTEDISDACDHFEGMAGQNDVIKGEFTCDAEEDNPSSIEDGDNNDDDDDSDSSNDDDEDAAGHIRIPGAVLAFSAFLAALFGLL</sequence>
<dbReference type="Gene3D" id="3.80.20.20">
    <property type="entry name" value="Receptor L-domain"/>
    <property type="match status" value="1"/>
</dbReference>
<evidence type="ECO:0000256" key="7">
    <source>
        <dbReference type="SAM" id="SignalP"/>
    </source>
</evidence>
<reference evidence="8" key="1">
    <citation type="journal article" date="2020" name="Stud. Mycol.">
        <title>101 Dothideomycetes genomes: a test case for predicting lifestyles and emergence of pathogens.</title>
        <authorList>
            <person name="Haridas S."/>
            <person name="Albert R."/>
            <person name="Binder M."/>
            <person name="Bloem J."/>
            <person name="Labutti K."/>
            <person name="Salamov A."/>
            <person name="Andreopoulos B."/>
            <person name="Baker S."/>
            <person name="Barry K."/>
            <person name="Bills G."/>
            <person name="Bluhm B."/>
            <person name="Cannon C."/>
            <person name="Castanera R."/>
            <person name="Culley D."/>
            <person name="Daum C."/>
            <person name="Ezra D."/>
            <person name="Gonzalez J."/>
            <person name="Henrissat B."/>
            <person name="Kuo A."/>
            <person name="Liang C."/>
            <person name="Lipzen A."/>
            <person name="Lutzoni F."/>
            <person name="Magnuson J."/>
            <person name="Mondo S."/>
            <person name="Nolan M."/>
            <person name="Ohm R."/>
            <person name="Pangilinan J."/>
            <person name="Park H.-J."/>
            <person name="Ramirez L."/>
            <person name="Alfaro M."/>
            <person name="Sun H."/>
            <person name="Tritt A."/>
            <person name="Yoshinaga Y."/>
            <person name="Zwiers L.-H."/>
            <person name="Turgeon B."/>
            <person name="Goodwin S."/>
            <person name="Spatafora J."/>
            <person name="Crous P."/>
            <person name="Grigoriev I."/>
        </authorList>
    </citation>
    <scope>NUCLEOTIDE SEQUENCE</scope>
    <source>
        <strain evidence="8">ATCC 16933</strain>
    </source>
</reference>
<evidence type="ECO:0000256" key="3">
    <source>
        <dbReference type="ARBA" id="ARBA00022525"/>
    </source>
</evidence>
<keyword evidence="2" id="KW-0134">Cell wall</keyword>
<keyword evidence="5" id="KW-0325">Glycoprotein</keyword>
<dbReference type="AlphaFoldDB" id="A0A6A6PC82"/>
<protein>
    <recommendedName>
        <fullName evidence="10">GPI-anchored cell wall organization protein Ecm33</fullName>
    </recommendedName>
</protein>
<evidence type="ECO:0000313" key="9">
    <source>
        <dbReference type="Proteomes" id="UP000799766"/>
    </source>
</evidence>
<keyword evidence="3" id="KW-0964">Secreted</keyword>
<keyword evidence="4 7" id="KW-0732">Signal</keyword>
<keyword evidence="9" id="KW-1185">Reference proteome</keyword>
<evidence type="ECO:0000256" key="4">
    <source>
        <dbReference type="ARBA" id="ARBA00022729"/>
    </source>
</evidence>
<dbReference type="GO" id="GO:0005886">
    <property type="term" value="C:plasma membrane"/>
    <property type="evidence" value="ECO:0007669"/>
    <property type="project" value="TreeGrafter"/>
</dbReference>